<dbReference type="InterPro" id="IPR041542">
    <property type="entry name" value="GH43_C2"/>
</dbReference>
<reference evidence="10" key="1">
    <citation type="submission" date="2016-10" db="EMBL/GenBank/DDBJ databases">
        <authorList>
            <person name="Varghese N."/>
            <person name="Submissions S."/>
        </authorList>
    </citation>
    <scope>NUCLEOTIDE SEQUENCE [LARGE SCALE GENOMIC DNA]</scope>
    <source>
        <strain evidence="10">DSM 25811 / CCM 8410 / LMG 26954 / E90</strain>
    </source>
</reference>
<dbReference type="GO" id="GO:0004553">
    <property type="term" value="F:hydrolase activity, hydrolyzing O-glycosyl compounds"/>
    <property type="evidence" value="ECO:0007669"/>
    <property type="project" value="InterPro"/>
</dbReference>
<dbReference type="OrthoDB" id="9801455at2"/>
<dbReference type="PANTHER" id="PTHR42812">
    <property type="entry name" value="BETA-XYLOSIDASE"/>
    <property type="match status" value="1"/>
</dbReference>
<dbReference type="InterPro" id="IPR023296">
    <property type="entry name" value="Glyco_hydro_beta-prop_sf"/>
</dbReference>
<dbReference type="CDD" id="cd08999">
    <property type="entry name" value="GH43_ABN-like"/>
    <property type="match status" value="1"/>
</dbReference>
<dbReference type="InterPro" id="IPR006710">
    <property type="entry name" value="Glyco_hydro_43"/>
</dbReference>
<protein>
    <submittedName>
        <fullName evidence="9">Beta-xylosidase</fullName>
    </submittedName>
</protein>
<evidence type="ECO:0000256" key="4">
    <source>
        <dbReference type="PIRSR" id="PIRSR606710-1"/>
    </source>
</evidence>
<dbReference type="SUPFAM" id="SSF75005">
    <property type="entry name" value="Arabinanase/levansucrase/invertase"/>
    <property type="match status" value="1"/>
</dbReference>
<evidence type="ECO:0000256" key="6">
    <source>
        <dbReference type="RuleBase" id="RU361187"/>
    </source>
</evidence>
<evidence type="ECO:0000256" key="3">
    <source>
        <dbReference type="ARBA" id="ARBA00023295"/>
    </source>
</evidence>
<keyword evidence="3 6" id="KW-0326">Glycosidase</keyword>
<keyword evidence="7" id="KW-0732">Signal</keyword>
<keyword evidence="2 6" id="KW-0378">Hydrolase</keyword>
<dbReference type="PANTHER" id="PTHR42812:SF5">
    <property type="entry name" value="ENDO-ARABINASE"/>
    <property type="match status" value="1"/>
</dbReference>
<gene>
    <name evidence="9" type="ORF">SAMN04487894_102190</name>
</gene>
<dbReference type="Gene3D" id="2.60.120.200">
    <property type="match status" value="1"/>
</dbReference>
<evidence type="ECO:0000256" key="5">
    <source>
        <dbReference type="PIRSR" id="PIRSR606710-2"/>
    </source>
</evidence>
<evidence type="ECO:0000256" key="2">
    <source>
        <dbReference type="ARBA" id="ARBA00022801"/>
    </source>
</evidence>
<keyword evidence="10" id="KW-1185">Reference proteome</keyword>
<feature type="domain" description="Beta-xylosidase C-terminal Concanavalin A-like" evidence="8">
    <location>
        <begin position="330"/>
        <end position="473"/>
    </location>
</feature>
<comment type="similarity">
    <text evidence="1 6">Belongs to the glycosyl hydrolase 43 family.</text>
</comment>
<evidence type="ECO:0000313" key="10">
    <source>
        <dbReference type="Proteomes" id="UP000198757"/>
    </source>
</evidence>
<evidence type="ECO:0000259" key="8">
    <source>
        <dbReference type="Pfam" id="PF17851"/>
    </source>
</evidence>
<name>A0A1G6L1T2_NIADE</name>
<dbReference type="AlphaFoldDB" id="A0A1G6L1T2"/>
<dbReference type="EMBL" id="FMZO01000002">
    <property type="protein sequence ID" value="SDC37280.1"/>
    <property type="molecule type" value="Genomic_DNA"/>
</dbReference>
<evidence type="ECO:0000313" key="9">
    <source>
        <dbReference type="EMBL" id="SDC37280.1"/>
    </source>
</evidence>
<dbReference type="SUPFAM" id="SSF49899">
    <property type="entry name" value="Concanavalin A-like lectins/glucanases"/>
    <property type="match status" value="1"/>
</dbReference>
<dbReference type="Gene3D" id="2.115.10.20">
    <property type="entry name" value="Glycosyl hydrolase domain, family 43"/>
    <property type="match status" value="1"/>
</dbReference>
<dbReference type="InterPro" id="IPR051795">
    <property type="entry name" value="Glycosyl_Hydrlase_43"/>
</dbReference>
<evidence type="ECO:0000256" key="7">
    <source>
        <dbReference type="SAM" id="SignalP"/>
    </source>
</evidence>
<feature type="active site" description="Proton acceptor" evidence="4">
    <location>
        <position position="49"/>
    </location>
</feature>
<proteinExistence type="inferred from homology"/>
<dbReference type="RefSeq" id="WP_090388821.1">
    <property type="nucleotide sequence ID" value="NZ_FMZO01000002.1"/>
</dbReference>
<feature type="chain" id="PRO_5011643284" evidence="7">
    <location>
        <begin position="21"/>
        <end position="510"/>
    </location>
</feature>
<feature type="site" description="Important for catalytic activity, responsible for pKa modulation of the active site Glu and correct orientation of both the proton donor and substrate" evidence="5">
    <location>
        <position position="156"/>
    </location>
</feature>
<accession>A0A1G6L1T2</accession>
<sequence>MYITRLLCLIVLAAVLNICAAARPALPFAPCSRAVKDTVEPVIHGDFADPSVIRVGNIYYATGTSSEWAPHYPLFRSGDLVHWKQSGYIFNKAPDWTSSSFWAPELLYRKGTYYVYYTARKKSDGISCIGVATSDDPEKGFTDRGIIVEFGKEAIDAFMVEENGVWYITFKAYGLDNRPIELLGYQLSEDGLKTVGQAFMLLRDDDRKGMEGQCIVRRNNYYYLLYSAGGCCGLQCSYHVNVARSRTLKGPYTRFEGNPVMAAFDGWKCTGHGTVVTGKNGADYYLFHAYNNRTDVHTGRQGMLARLNWDTKTGWPSFDPVAGEPVRDFSDDFSKGSLGPEWQWDFRHTQPLVRPGKGRLYLSGTAGLENRTGTALTVRPYYGNYEMTTAVLNRNSALKGLTVYADADQAVGIGIKNDSIEVWCVKDNIRRVLGRVKVNGLPTCYLKMTVTDGQRLGFYWSGNQRSWNEVRVADAGISQFLPPWDRSSRPGLLQQGTGPAAFGFFRIRYF</sequence>
<dbReference type="Proteomes" id="UP000198757">
    <property type="component" value="Unassembled WGS sequence"/>
</dbReference>
<organism evidence="9 10">
    <name type="scientific">Niabella drilacis (strain DSM 25811 / CCM 8410 / CCUG 62505 / LMG 26954 / E90)</name>
    <dbReference type="NCBI Taxonomy" id="1285928"/>
    <lineage>
        <taxon>Bacteria</taxon>
        <taxon>Pseudomonadati</taxon>
        <taxon>Bacteroidota</taxon>
        <taxon>Chitinophagia</taxon>
        <taxon>Chitinophagales</taxon>
        <taxon>Chitinophagaceae</taxon>
        <taxon>Niabella</taxon>
    </lineage>
</organism>
<feature type="signal peptide" evidence="7">
    <location>
        <begin position="1"/>
        <end position="20"/>
    </location>
</feature>
<dbReference type="Pfam" id="PF17851">
    <property type="entry name" value="GH43_C2"/>
    <property type="match status" value="1"/>
</dbReference>
<feature type="active site" description="Proton donor" evidence="4">
    <location>
        <position position="211"/>
    </location>
</feature>
<dbReference type="InterPro" id="IPR013320">
    <property type="entry name" value="ConA-like_dom_sf"/>
</dbReference>
<dbReference type="GO" id="GO:0005975">
    <property type="term" value="P:carbohydrate metabolic process"/>
    <property type="evidence" value="ECO:0007669"/>
    <property type="project" value="InterPro"/>
</dbReference>
<dbReference type="Pfam" id="PF04616">
    <property type="entry name" value="Glyco_hydro_43"/>
    <property type="match status" value="1"/>
</dbReference>
<dbReference type="STRING" id="1285928.SAMN04487894_102190"/>
<evidence type="ECO:0000256" key="1">
    <source>
        <dbReference type="ARBA" id="ARBA00009865"/>
    </source>
</evidence>